<dbReference type="AlphaFoldDB" id="A0A9X9XB20"/>
<gene>
    <name evidence="7" type="ORF">GXW74_10435</name>
</gene>
<evidence type="ECO:0000256" key="5">
    <source>
        <dbReference type="SAM" id="MobiDB-lite"/>
    </source>
</evidence>
<dbReference type="PANTHER" id="PTHR30055">
    <property type="entry name" value="HTH-TYPE TRANSCRIPTIONAL REGULATOR RUTR"/>
    <property type="match status" value="1"/>
</dbReference>
<dbReference type="Pfam" id="PF00440">
    <property type="entry name" value="TetR_N"/>
    <property type="match status" value="1"/>
</dbReference>
<dbReference type="Gene3D" id="1.10.357.10">
    <property type="entry name" value="Tetracycline Repressor, domain 2"/>
    <property type="match status" value="1"/>
</dbReference>
<protein>
    <submittedName>
        <fullName evidence="7">TetR/AcrR family transcriptional regulator</fullName>
    </submittedName>
</protein>
<evidence type="ECO:0000256" key="4">
    <source>
        <dbReference type="PROSITE-ProRule" id="PRU00335"/>
    </source>
</evidence>
<dbReference type="GO" id="GO:0000976">
    <property type="term" value="F:transcription cis-regulatory region binding"/>
    <property type="evidence" value="ECO:0007669"/>
    <property type="project" value="TreeGrafter"/>
</dbReference>
<evidence type="ECO:0000313" key="7">
    <source>
        <dbReference type="EMBL" id="MBR0680906.1"/>
    </source>
</evidence>
<evidence type="ECO:0000259" key="6">
    <source>
        <dbReference type="PROSITE" id="PS50977"/>
    </source>
</evidence>
<feature type="domain" description="HTH tetR-type" evidence="6">
    <location>
        <begin position="30"/>
        <end position="90"/>
    </location>
</feature>
<dbReference type="GO" id="GO:0003700">
    <property type="term" value="F:DNA-binding transcription factor activity"/>
    <property type="evidence" value="ECO:0007669"/>
    <property type="project" value="TreeGrafter"/>
</dbReference>
<dbReference type="PANTHER" id="PTHR30055:SF234">
    <property type="entry name" value="HTH-TYPE TRANSCRIPTIONAL REGULATOR BETI"/>
    <property type="match status" value="1"/>
</dbReference>
<keyword evidence="3" id="KW-0804">Transcription</keyword>
<reference evidence="7" key="2">
    <citation type="journal article" date="2021" name="Syst. Appl. Microbiol.">
        <title>Roseomonas hellenica sp. nov., isolated from roots of wild-growing Alkanna tinctoria.</title>
        <authorList>
            <person name="Rat A."/>
            <person name="Naranjo H.D."/>
            <person name="Lebbe L."/>
            <person name="Cnockaert M."/>
            <person name="Krigas N."/>
            <person name="Grigoriadou K."/>
            <person name="Maloupa E."/>
            <person name="Willems A."/>
        </authorList>
    </citation>
    <scope>NUCLEOTIDE SEQUENCE</scope>
    <source>
        <strain evidence="7">LMG 31228</strain>
    </source>
</reference>
<proteinExistence type="predicted"/>
<dbReference type="PROSITE" id="PS50977">
    <property type="entry name" value="HTH_TETR_2"/>
    <property type="match status" value="1"/>
</dbReference>
<dbReference type="Proteomes" id="UP001138709">
    <property type="component" value="Unassembled WGS sequence"/>
</dbReference>
<dbReference type="InterPro" id="IPR009057">
    <property type="entry name" value="Homeodomain-like_sf"/>
</dbReference>
<keyword evidence="2 4" id="KW-0238">DNA-binding</keyword>
<dbReference type="EMBL" id="JAAEDL010000008">
    <property type="protein sequence ID" value="MBR0680906.1"/>
    <property type="molecule type" value="Genomic_DNA"/>
</dbReference>
<accession>A0A9X9XB20</accession>
<dbReference type="PRINTS" id="PR00455">
    <property type="entry name" value="HTHTETR"/>
</dbReference>
<sequence>MDRTPAKNAPDAHLAAQGEPATGKQARRSAEMRRRLCQAALDVLCEVGYESLTTSMIAARAGVSRGAQTHHFATKADMLVAAFEHLLQNWEEARQEAFGGTDLRDVPFEVYLRFVWREIFSKPSYIAALELMLAARVDKELGERLRRALDSPASQRNLRWHQILRFPDVRKEEQFQHMTLCLLRGMAIHTSFNRSDDVNDAILDAWIELASKVIALERPDDTTVR</sequence>
<reference evidence="7" key="1">
    <citation type="submission" date="2020-01" db="EMBL/GenBank/DDBJ databases">
        <authorList>
            <person name="Rat A."/>
        </authorList>
    </citation>
    <scope>NUCLEOTIDE SEQUENCE</scope>
    <source>
        <strain evidence="7">LMG 31228</strain>
    </source>
</reference>
<dbReference type="RefSeq" id="WP_211846436.1">
    <property type="nucleotide sequence ID" value="NZ_JAAEDL010000008.1"/>
</dbReference>
<dbReference type="InterPro" id="IPR001647">
    <property type="entry name" value="HTH_TetR"/>
</dbReference>
<evidence type="ECO:0000256" key="3">
    <source>
        <dbReference type="ARBA" id="ARBA00023163"/>
    </source>
</evidence>
<feature type="region of interest" description="Disordered" evidence="5">
    <location>
        <begin position="1"/>
        <end position="29"/>
    </location>
</feature>
<evidence type="ECO:0000313" key="8">
    <source>
        <dbReference type="Proteomes" id="UP001138709"/>
    </source>
</evidence>
<dbReference type="InterPro" id="IPR050109">
    <property type="entry name" value="HTH-type_TetR-like_transc_reg"/>
</dbReference>
<keyword evidence="8" id="KW-1185">Reference proteome</keyword>
<evidence type="ECO:0000256" key="2">
    <source>
        <dbReference type="ARBA" id="ARBA00023125"/>
    </source>
</evidence>
<keyword evidence="1" id="KW-0805">Transcription regulation</keyword>
<name>A0A9X9XB20_9PROT</name>
<organism evidence="7 8">
    <name type="scientific">Neoroseomonas eburnea</name>
    <dbReference type="NCBI Taxonomy" id="1346889"/>
    <lineage>
        <taxon>Bacteria</taxon>
        <taxon>Pseudomonadati</taxon>
        <taxon>Pseudomonadota</taxon>
        <taxon>Alphaproteobacteria</taxon>
        <taxon>Acetobacterales</taxon>
        <taxon>Acetobacteraceae</taxon>
        <taxon>Neoroseomonas</taxon>
    </lineage>
</organism>
<comment type="caution">
    <text evidence="7">The sequence shown here is derived from an EMBL/GenBank/DDBJ whole genome shotgun (WGS) entry which is preliminary data.</text>
</comment>
<evidence type="ECO:0000256" key="1">
    <source>
        <dbReference type="ARBA" id="ARBA00023015"/>
    </source>
</evidence>
<feature type="DNA-binding region" description="H-T-H motif" evidence="4">
    <location>
        <begin position="53"/>
        <end position="72"/>
    </location>
</feature>
<dbReference type="SUPFAM" id="SSF46689">
    <property type="entry name" value="Homeodomain-like"/>
    <property type="match status" value="1"/>
</dbReference>